<dbReference type="GO" id="GO:0008483">
    <property type="term" value="F:transaminase activity"/>
    <property type="evidence" value="ECO:0007669"/>
    <property type="project" value="TreeGrafter"/>
</dbReference>
<feature type="non-terminal residue" evidence="1">
    <location>
        <position position="1"/>
    </location>
</feature>
<evidence type="ECO:0000313" key="1">
    <source>
        <dbReference type="EMBL" id="GAJ15619.1"/>
    </source>
</evidence>
<dbReference type="InterPro" id="IPR015421">
    <property type="entry name" value="PyrdxlP-dep_Trfase_major"/>
</dbReference>
<dbReference type="PANTHER" id="PTHR30244:SF34">
    <property type="entry name" value="DTDP-4-AMINO-4,6-DIDEOXYGALACTOSE TRANSAMINASE"/>
    <property type="match status" value="1"/>
</dbReference>
<dbReference type="InterPro" id="IPR000653">
    <property type="entry name" value="DegT/StrS_aminotransferase"/>
</dbReference>
<protein>
    <submittedName>
        <fullName evidence="1">Uncharacterized protein</fullName>
    </submittedName>
</protein>
<name>X1UDP2_9ZZZZ</name>
<organism evidence="1">
    <name type="scientific">marine sediment metagenome</name>
    <dbReference type="NCBI Taxonomy" id="412755"/>
    <lineage>
        <taxon>unclassified sequences</taxon>
        <taxon>metagenomes</taxon>
        <taxon>ecological metagenomes</taxon>
    </lineage>
</organism>
<sequence length="170" mass="18871">ANSVSYTGANPVFMDVSPDTWLMDEFFLDLFCLNVDLYGNPSEISSLFGLEIVDAAESIGAFTVRDFNIACYSLNGNKTMSTGSGGLVIGNDLEKVRELADAGRVNGEYNSIGYNYRMNGMAAEMGLRQLPYLDKWVAKKRRFNQIYTEGILVSYHPLKRNGIHPMTVCV</sequence>
<comment type="caution">
    <text evidence="1">The sequence shown here is derived from an EMBL/GenBank/DDBJ whole genome shotgun (WGS) entry which is preliminary data.</text>
</comment>
<gene>
    <name evidence="1" type="ORF">S12H4_48192</name>
</gene>
<dbReference type="Pfam" id="PF01041">
    <property type="entry name" value="DegT_DnrJ_EryC1"/>
    <property type="match status" value="1"/>
</dbReference>
<dbReference type="PANTHER" id="PTHR30244">
    <property type="entry name" value="TRANSAMINASE"/>
    <property type="match status" value="1"/>
</dbReference>
<dbReference type="InterPro" id="IPR015424">
    <property type="entry name" value="PyrdxlP-dep_Trfase"/>
</dbReference>
<proteinExistence type="predicted"/>
<reference evidence="1" key="1">
    <citation type="journal article" date="2014" name="Front. Microbiol.">
        <title>High frequency of phylogenetically diverse reductive dehalogenase-homologous genes in deep subseafloor sedimentary metagenomes.</title>
        <authorList>
            <person name="Kawai M."/>
            <person name="Futagami T."/>
            <person name="Toyoda A."/>
            <person name="Takaki Y."/>
            <person name="Nishi S."/>
            <person name="Hori S."/>
            <person name="Arai W."/>
            <person name="Tsubouchi T."/>
            <person name="Morono Y."/>
            <person name="Uchiyama I."/>
            <person name="Ito T."/>
            <person name="Fujiyama A."/>
            <person name="Inagaki F."/>
            <person name="Takami H."/>
        </authorList>
    </citation>
    <scope>NUCLEOTIDE SEQUENCE</scope>
    <source>
        <strain evidence="1">Expedition CK06-06</strain>
    </source>
</reference>
<dbReference type="GO" id="GO:0030170">
    <property type="term" value="F:pyridoxal phosphate binding"/>
    <property type="evidence" value="ECO:0007669"/>
    <property type="project" value="TreeGrafter"/>
</dbReference>
<accession>X1UDP2</accession>
<dbReference type="EMBL" id="BARW01030087">
    <property type="protein sequence ID" value="GAJ15619.1"/>
    <property type="molecule type" value="Genomic_DNA"/>
</dbReference>
<dbReference type="AlphaFoldDB" id="X1UDP2"/>
<dbReference type="Gene3D" id="3.40.640.10">
    <property type="entry name" value="Type I PLP-dependent aspartate aminotransferase-like (Major domain)"/>
    <property type="match status" value="1"/>
</dbReference>
<dbReference type="GO" id="GO:0000271">
    <property type="term" value="P:polysaccharide biosynthetic process"/>
    <property type="evidence" value="ECO:0007669"/>
    <property type="project" value="TreeGrafter"/>
</dbReference>
<dbReference type="SUPFAM" id="SSF53383">
    <property type="entry name" value="PLP-dependent transferases"/>
    <property type="match status" value="1"/>
</dbReference>